<feature type="active site" evidence="1">
    <location>
        <position position="194"/>
    </location>
</feature>
<evidence type="ECO:0000256" key="3">
    <source>
        <dbReference type="PIRSR" id="PIRSR640198-3"/>
    </source>
</evidence>
<evidence type="ECO:0000313" key="5">
    <source>
        <dbReference type="EMBL" id="OGE27686.1"/>
    </source>
</evidence>
<feature type="binding site" evidence="2">
    <location>
        <begin position="198"/>
        <end position="205"/>
    </location>
    <ligand>
        <name>ATP</name>
        <dbReference type="ChEBI" id="CHEBI:30616"/>
    </ligand>
</feature>
<dbReference type="Gene3D" id="1.10.10.10">
    <property type="entry name" value="Winged helix-like DNA-binding domain superfamily/Winged helix DNA-binding domain"/>
    <property type="match status" value="1"/>
</dbReference>
<dbReference type="PANTHER" id="PTHR13504:SF38">
    <property type="entry name" value="FIDO DOMAIN-CONTAINING PROTEIN"/>
    <property type="match status" value="1"/>
</dbReference>
<protein>
    <recommendedName>
        <fullName evidence="4">Fido domain-containing protein</fullName>
    </recommendedName>
</protein>
<dbReference type="InterPro" id="IPR040198">
    <property type="entry name" value="Fido_containing"/>
</dbReference>
<keyword evidence="2" id="KW-0067">ATP-binding</keyword>
<dbReference type="InterPro" id="IPR003812">
    <property type="entry name" value="Fido"/>
</dbReference>
<dbReference type="AlphaFoldDB" id="A0A1F5JGF2"/>
<dbReference type="Gene3D" id="1.10.3290.10">
    <property type="entry name" value="Fido-like domain"/>
    <property type="match status" value="1"/>
</dbReference>
<sequence>MFIPKYSITNKILKAIGIVEAAREIIMNAPLVPAWEAKFRKEAIERTIHHGTHLEGNPLSPEEVRDVLDGQEVIARDRDVQEIINYRNVLKFIEGIYTQIGSSGSYSFTIETILEMHKLTTEKILPPETSGQFRIRQVVIKNTKTGQVSYTPPPAVEVPYLVEDLVNWINSDEGKQVHPIIKAGIIHYELARIHPFVDGNGRVARAVATLVLFLDGYDIRKFFSFEEYFDENPMQYYLTLQAVSNQLVLDTHERDLTPWLEYFTEGVAIELNRVKEKVQRISVDARIKDKLGQQLMLNERQMMIMEYIHRHKGLSNKDFRKIFPDFSDDTVLRELKFLRQKGLVKKSGGTKKAVYVLK</sequence>
<dbReference type="GO" id="GO:0005524">
    <property type="term" value="F:ATP binding"/>
    <property type="evidence" value="ECO:0007669"/>
    <property type="project" value="UniProtKB-KW"/>
</dbReference>
<organism evidence="5 6">
    <name type="scientific">Candidatus Daviesbacteria bacterium RIFCSPHIGHO2_01_FULL_40_11</name>
    <dbReference type="NCBI Taxonomy" id="1797762"/>
    <lineage>
        <taxon>Bacteria</taxon>
        <taxon>Candidatus Daviesiibacteriota</taxon>
    </lineage>
</organism>
<evidence type="ECO:0000313" key="6">
    <source>
        <dbReference type="Proteomes" id="UP000177555"/>
    </source>
</evidence>
<dbReference type="InterPro" id="IPR036597">
    <property type="entry name" value="Fido-like_dom_sf"/>
</dbReference>
<comment type="caution">
    <text evidence="5">The sequence shown here is derived from an EMBL/GenBank/DDBJ whole genome shotgun (WGS) entry which is preliminary data.</text>
</comment>
<evidence type="ECO:0000259" key="4">
    <source>
        <dbReference type="PROSITE" id="PS51459"/>
    </source>
</evidence>
<dbReference type="SUPFAM" id="SSF46785">
    <property type="entry name" value="Winged helix' DNA-binding domain"/>
    <property type="match status" value="1"/>
</dbReference>
<accession>A0A1F5JGF2</accession>
<gene>
    <name evidence="5" type="ORF">A2867_03985</name>
</gene>
<feature type="domain" description="Fido" evidence="4">
    <location>
        <begin position="108"/>
        <end position="265"/>
    </location>
</feature>
<evidence type="ECO:0000256" key="2">
    <source>
        <dbReference type="PIRSR" id="PIRSR640198-2"/>
    </source>
</evidence>
<dbReference type="InterPro" id="IPR036390">
    <property type="entry name" value="WH_DNA-bd_sf"/>
</dbReference>
<dbReference type="Proteomes" id="UP000177555">
    <property type="component" value="Unassembled WGS sequence"/>
</dbReference>
<dbReference type="SUPFAM" id="SSF140931">
    <property type="entry name" value="Fic-like"/>
    <property type="match status" value="1"/>
</dbReference>
<dbReference type="InterPro" id="IPR036388">
    <property type="entry name" value="WH-like_DNA-bd_sf"/>
</dbReference>
<dbReference type="Pfam" id="PF02661">
    <property type="entry name" value="Fic"/>
    <property type="match status" value="1"/>
</dbReference>
<feature type="site" description="Important for autoinhibition of adenylyltransferase activity" evidence="3">
    <location>
        <position position="55"/>
    </location>
</feature>
<dbReference type="EMBL" id="MFCP01000033">
    <property type="protein sequence ID" value="OGE27686.1"/>
    <property type="molecule type" value="Genomic_DNA"/>
</dbReference>
<dbReference type="PROSITE" id="PS51459">
    <property type="entry name" value="FIDO"/>
    <property type="match status" value="1"/>
</dbReference>
<evidence type="ECO:0000256" key="1">
    <source>
        <dbReference type="PIRSR" id="PIRSR640198-1"/>
    </source>
</evidence>
<reference evidence="5 6" key="1">
    <citation type="journal article" date="2016" name="Nat. Commun.">
        <title>Thousands of microbial genomes shed light on interconnected biogeochemical processes in an aquifer system.</title>
        <authorList>
            <person name="Anantharaman K."/>
            <person name="Brown C.T."/>
            <person name="Hug L.A."/>
            <person name="Sharon I."/>
            <person name="Castelle C.J."/>
            <person name="Probst A.J."/>
            <person name="Thomas B.C."/>
            <person name="Singh A."/>
            <person name="Wilkins M.J."/>
            <person name="Karaoz U."/>
            <person name="Brodie E.L."/>
            <person name="Williams K.H."/>
            <person name="Hubbard S.S."/>
            <person name="Banfield J.F."/>
        </authorList>
    </citation>
    <scope>NUCLEOTIDE SEQUENCE [LARGE SCALE GENOMIC DNA]</scope>
</reference>
<proteinExistence type="predicted"/>
<keyword evidence="2" id="KW-0547">Nucleotide-binding</keyword>
<name>A0A1F5JGF2_9BACT</name>
<dbReference type="PANTHER" id="PTHR13504">
    <property type="entry name" value="FIDO DOMAIN-CONTAINING PROTEIN DDB_G0283145"/>
    <property type="match status" value="1"/>
</dbReference>